<evidence type="ECO:0000313" key="2">
    <source>
        <dbReference type="WBParaSite" id="RSKR_0000741625.1"/>
    </source>
</evidence>
<sequence length="501" mass="58145">MHTYVIIELYDCRDLNIDDFSNYLEYICNHETFKMNESNVYQLVKVYKKFKCEDIKKMIMRWIKDKDSILHHVLLIELFDEQNYSDLNSLLKASIKQNFNKLYNVHAFDGINYYGLIEIFDTGFIKSSNQEEICIIFNRWVEYGFNDRHQYWQELLDKIDFSQLSKSFINKELIENPKLNDVQGLAHYLLALSFNTNFAKSNKIVENVFLVGGIGNNSKRILNYDVETETVSEFGTLQFERSRACSELVGTKLIVIGGKATKKMETFDVITKRSVVLETEIDDINYAFSTSKYNHQIWAFGGWVNDKDTDVVQCFDFEKMIWLDQKALPVISCGHSSVIINNIIYVTPGSTENTSMLRYDPRIKNWEKLAEIPMKRQNAAVCLNDNNIIYCGGTYEEGEKWINRDNCDIYEVNANKWRSTTPLPIMCSGNKSVELSTEIISLGGFSNGKKSISKNIPRPDKWVNDLKCPQTMTTEFLNIKKNKKLIILSSFDHLWIMGPAR</sequence>
<protein>
    <submittedName>
        <fullName evidence="2">BACK domain-containing protein</fullName>
    </submittedName>
</protein>
<dbReference type="Proteomes" id="UP000095286">
    <property type="component" value="Unplaced"/>
</dbReference>
<organism evidence="1 2">
    <name type="scientific">Rhabditophanes sp. KR3021</name>
    <dbReference type="NCBI Taxonomy" id="114890"/>
    <lineage>
        <taxon>Eukaryota</taxon>
        <taxon>Metazoa</taxon>
        <taxon>Ecdysozoa</taxon>
        <taxon>Nematoda</taxon>
        <taxon>Chromadorea</taxon>
        <taxon>Rhabditida</taxon>
        <taxon>Tylenchina</taxon>
        <taxon>Panagrolaimomorpha</taxon>
        <taxon>Strongyloidoidea</taxon>
        <taxon>Alloionematidae</taxon>
        <taxon>Rhabditophanes</taxon>
    </lineage>
</organism>
<proteinExistence type="predicted"/>
<reference evidence="2" key="1">
    <citation type="submission" date="2016-11" db="UniProtKB">
        <authorList>
            <consortium name="WormBaseParasite"/>
        </authorList>
    </citation>
    <scope>IDENTIFICATION</scope>
    <source>
        <strain evidence="2">KR3021</strain>
    </source>
</reference>
<evidence type="ECO:0000313" key="1">
    <source>
        <dbReference type="Proteomes" id="UP000095286"/>
    </source>
</evidence>
<accession>A0AC35U4E9</accession>
<dbReference type="WBParaSite" id="RSKR_0000741625.1">
    <property type="protein sequence ID" value="RSKR_0000741625.1"/>
    <property type="gene ID" value="RSKR_0000741625"/>
</dbReference>
<name>A0AC35U4E9_9BILA</name>